<feature type="transmembrane region" description="Helical" evidence="1">
    <location>
        <begin position="287"/>
        <end position="304"/>
    </location>
</feature>
<dbReference type="Pfam" id="PF00805">
    <property type="entry name" value="Pentapeptide"/>
    <property type="match status" value="1"/>
</dbReference>
<keyword evidence="3" id="KW-1185">Reference proteome</keyword>
<organism evidence="2 3">
    <name type="scientific">Zizania palustris</name>
    <name type="common">Northern wild rice</name>
    <dbReference type="NCBI Taxonomy" id="103762"/>
    <lineage>
        <taxon>Eukaryota</taxon>
        <taxon>Viridiplantae</taxon>
        <taxon>Streptophyta</taxon>
        <taxon>Embryophyta</taxon>
        <taxon>Tracheophyta</taxon>
        <taxon>Spermatophyta</taxon>
        <taxon>Magnoliopsida</taxon>
        <taxon>Liliopsida</taxon>
        <taxon>Poales</taxon>
        <taxon>Poaceae</taxon>
        <taxon>BOP clade</taxon>
        <taxon>Oryzoideae</taxon>
        <taxon>Oryzeae</taxon>
        <taxon>Zizaniinae</taxon>
        <taxon>Zizania</taxon>
    </lineage>
</organism>
<accession>A0A8J5RJI1</accession>
<dbReference type="OrthoDB" id="745247at2759"/>
<protein>
    <submittedName>
        <fullName evidence="2">Uncharacterized protein</fullName>
    </submittedName>
</protein>
<proteinExistence type="predicted"/>
<evidence type="ECO:0000313" key="3">
    <source>
        <dbReference type="Proteomes" id="UP000729402"/>
    </source>
</evidence>
<dbReference type="AlphaFoldDB" id="A0A8J5RJI1"/>
<dbReference type="GO" id="GO:0008168">
    <property type="term" value="F:methyltransferase activity"/>
    <property type="evidence" value="ECO:0007669"/>
    <property type="project" value="InterPro"/>
</dbReference>
<evidence type="ECO:0000313" key="2">
    <source>
        <dbReference type="EMBL" id="KAG8046105.1"/>
    </source>
</evidence>
<gene>
    <name evidence="2" type="ORF">GUJ93_ZPchr0008g12132</name>
</gene>
<keyword evidence="1" id="KW-0472">Membrane</keyword>
<reference evidence="2" key="1">
    <citation type="journal article" date="2021" name="bioRxiv">
        <title>Whole Genome Assembly and Annotation of Northern Wild Rice, Zizania palustris L., Supports a Whole Genome Duplication in the Zizania Genus.</title>
        <authorList>
            <person name="Haas M."/>
            <person name="Kono T."/>
            <person name="Macchietto M."/>
            <person name="Millas R."/>
            <person name="McGilp L."/>
            <person name="Shao M."/>
            <person name="Duquette J."/>
            <person name="Hirsch C.N."/>
            <person name="Kimball J."/>
        </authorList>
    </citation>
    <scope>NUCLEOTIDE SEQUENCE</scope>
    <source>
        <tissue evidence="2">Fresh leaf tissue</tissue>
    </source>
</reference>
<dbReference type="InterPro" id="IPR044689">
    <property type="entry name" value="CGR2/3"/>
</dbReference>
<dbReference type="PANTHER" id="PTHR34208">
    <property type="entry name" value="S-ADENOSYL-L-METHIONINE-DEPENDENT METHYLTRANSFERASE-RELATED"/>
    <property type="match status" value="1"/>
</dbReference>
<reference evidence="2" key="2">
    <citation type="submission" date="2021-02" db="EMBL/GenBank/DDBJ databases">
        <authorList>
            <person name="Kimball J.A."/>
            <person name="Haas M.W."/>
            <person name="Macchietto M."/>
            <person name="Kono T."/>
            <person name="Duquette J."/>
            <person name="Shao M."/>
        </authorList>
    </citation>
    <scope>NUCLEOTIDE SEQUENCE</scope>
    <source>
        <tissue evidence="2">Fresh leaf tissue</tissue>
    </source>
</reference>
<dbReference type="FunFam" id="2.160.20.80:FF:000003">
    <property type="entry name" value="thylakoid lumenal 15 kDa protein 1, chloroplastic"/>
    <property type="match status" value="1"/>
</dbReference>
<dbReference type="Proteomes" id="UP000729402">
    <property type="component" value="Unassembled WGS sequence"/>
</dbReference>
<dbReference type="InterPro" id="IPR001646">
    <property type="entry name" value="5peptide_repeat"/>
</dbReference>
<dbReference type="EMBL" id="JAAALK010000290">
    <property type="protein sequence ID" value="KAG8046105.1"/>
    <property type="molecule type" value="Genomic_DNA"/>
</dbReference>
<dbReference type="GO" id="GO:0045488">
    <property type="term" value="P:pectin metabolic process"/>
    <property type="evidence" value="ECO:0007669"/>
    <property type="project" value="InterPro"/>
</dbReference>
<dbReference type="PANTHER" id="PTHR34208:SF5">
    <property type="entry name" value="OS01G0144000 PROTEIN"/>
    <property type="match status" value="1"/>
</dbReference>
<sequence length="511" mass="54568">MVMATILGSLKLTPSPPSAAATSWRSSPSSSLHFHLANAGAAALVAASLLVADPALAFKGGGPYGQQVTRGQDLTGKDFSGQTLIRQDFKTSILRQANFKGANLLGASFFDADLTGADLSDADLRGVDFSLANVTKVNLTNANLEGALATGNTTFKGSNIYGADFTDVPLRDDQREYLCKNADGVNPTTGNATRETLFCKSAPPKSPIPPSPALASGPLLPASAPPLPSEVIERVGGAWLVSIREGECEEEEEGMPRRSMNPSRRVADGGLPSIGGLLHPKSRSPPVLTIALVVVGVIILIAYFNSGSGVTVSRESVSRSEGSCTSEVMQALPYLKKAYGNVMHKILHVGPDSCTVVSSLLKEGKAEAWGVEPYDLEDADSSCKSLMRKGFVRMADIKFPLPYRPDSFNLVIVSDALDYLTPKYLNKTLPDLARISTDGLVIFAGNPGQQKAKVSELPKFGRPAKLRSSSWWSRYFIQTGLTENEGPLKKFEQAASKSKYKPDCQIFHLST</sequence>
<name>A0A8J5RJI1_ZIZPA</name>
<keyword evidence="1" id="KW-1133">Transmembrane helix</keyword>
<keyword evidence="1" id="KW-0812">Transmembrane</keyword>
<comment type="caution">
    <text evidence="2">The sequence shown here is derived from an EMBL/GenBank/DDBJ whole genome shotgun (WGS) entry which is preliminary data.</text>
</comment>
<evidence type="ECO:0000256" key="1">
    <source>
        <dbReference type="SAM" id="Phobius"/>
    </source>
</evidence>